<dbReference type="Pfam" id="PF12167">
    <property type="entry name" value="Arm-DNA-bind_2"/>
    <property type="match status" value="1"/>
</dbReference>
<dbReference type="GO" id="GO:0015074">
    <property type="term" value="P:DNA integration"/>
    <property type="evidence" value="ECO:0007669"/>
    <property type="project" value="UniProtKB-KW"/>
</dbReference>
<dbReference type="EMBL" id="CP013251">
    <property type="protein sequence ID" value="AMO58225.1"/>
    <property type="molecule type" value="Genomic_DNA"/>
</dbReference>
<dbReference type="KEGG" id="emp:EZMO1_4308"/>
<dbReference type="GO" id="GO:0006310">
    <property type="term" value="P:DNA recombination"/>
    <property type="evidence" value="ECO:0007669"/>
    <property type="project" value="UniProtKB-KW"/>
</dbReference>
<dbReference type="InterPro" id="IPR022000">
    <property type="entry name" value="Min27-like_integrase_DNA_bind"/>
</dbReference>
<dbReference type="PROSITE" id="PS51898">
    <property type="entry name" value="TYR_RECOMBINASE"/>
    <property type="match status" value="1"/>
</dbReference>
<keyword evidence="4" id="KW-0233">DNA recombination</keyword>
<evidence type="ECO:0000313" key="7">
    <source>
        <dbReference type="Proteomes" id="UP000071065"/>
    </source>
</evidence>
<evidence type="ECO:0000313" key="6">
    <source>
        <dbReference type="EMBL" id="AMO58225.1"/>
    </source>
</evidence>
<dbReference type="PATRIC" id="fig|570277.3.peg.4624"/>
<dbReference type="RefSeq" id="WP_051790481.1">
    <property type="nucleotide sequence ID" value="NZ_CP013251.1"/>
</dbReference>
<dbReference type="InterPro" id="IPR002104">
    <property type="entry name" value="Integrase_catalytic"/>
</dbReference>
<reference evidence="6 7" key="1">
    <citation type="journal article" date="2016" name="Front. Microbiol.">
        <title>Genomic Insight into the Host-Endosymbiont Relationship of Endozoicomonas montiporae CL-33(T) with its Coral Host.</title>
        <authorList>
            <person name="Ding J.-Y."/>
            <person name="Shiu J.-H."/>
            <person name="Chen W.-M."/>
            <person name="Chiang Y.-R."/>
            <person name="Tang S.-L."/>
        </authorList>
    </citation>
    <scope>NUCLEOTIDE SEQUENCE [LARGE SCALE GENOMIC DNA]</scope>
    <source>
        <strain evidence="6 7">CL-33</strain>
    </source>
</reference>
<dbReference type="InterPro" id="IPR013762">
    <property type="entry name" value="Integrase-like_cat_sf"/>
</dbReference>
<dbReference type="InterPro" id="IPR050808">
    <property type="entry name" value="Phage_Integrase"/>
</dbReference>
<dbReference type="Gene3D" id="1.10.443.10">
    <property type="entry name" value="Intergrase catalytic core"/>
    <property type="match status" value="1"/>
</dbReference>
<dbReference type="InterPro" id="IPR010998">
    <property type="entry name" value="Integrase_recombinase_N"/>
</dbReference>
<dbReference type="Pfam" id="PF00589">
    <property type="entry name" value="Phage_integrase"/>
    <property type="match status" value="1"/>
</dbReference>
<dbReference type="Gene3D" id="1.10.150.130">
    <property type="match status" value="1"/>
</dbReference>
<protein>
    <submittedName>
        <fullName evidence="6">Integrase</fullName>
    </submittedName>
</protein>
<dbReference type="SUPFAM" id="SSF56349">
    <property type="entry name" value="DNA breaking-rejoining enzymes"/>
    <property type="match status" value="1"/>
</dbReference>
<sequence>MDLSGIDLPKGVSVRTFAQSVTIQVQFSYRGDRCREVFTTISLPGESVTQNKEFIAAVKRNVKAAGDLLGRIRHEINQNTFSYQDHFPDSKNCKKYGHITHGHKTVEDYLKSFLAKAPKKVRTKTLKNYDRIINNQLIPEFGEMDVEDLTPGIIRDWVFEKSHCTSRKTISNILSPFKQAMDDAVMDRIISDNPVRALNLNRIITVESRQSEYKPDPFTEDEINILLDAMDGQIRNLFQFAFYTGLRTNELAGLTWQKIDFVNREVLVDEGLVEGEMGKLKTADKGVKSRKVLLLDQALDALLKQKAFTFLEGNFVFHHPFKNRHWYDDSQIRKFAWTPAFKRSGLRYRNPYQTRHTYAHMLIRDNENPWWIANQLGHKGLEMLNQHYGGWLEEAADKYKPRKRFTDQQLRAIK</sequence>
<proteinExistence type="inferred from homology"/>
<evidence type="ECO:0000256" key="4">
    <source>
        <dbReference type="ARBA" id="ARBA00023172"/>
    </source>
</evidence>
<dbReference type="CDD" id="cd01189">
    <property type="entry name" value="INT_ICEBs1_C_like"/>
    <property type="match status" value="1"/>
</dbReference>
<dbReference type="GO" id="GO:0003677">
    <property type="term" value="F:DNA binding"/>
    <property type="evidence" value="ECO:0007669"/>
    <property type="project" value="UniProtKB-KW"/>
</dbReference>
<dbReference type="OrthoDB" id="5391994at2"/>
<evidence type="ECO:0000259" key="5">
    <source>
        <dbReference type="PROSITE" id="PS51898"/>
    </source>
</evidence>
<gene>
    <name evidence="6" type="ORF">EZMO1_4308</name>
</gene>
<dbReference type="STRING" id="570277.EZMO1_4308"/>
<dbReference type="InterPro" id="IPR011010">
    <property type="entry name" value="DNA_brk_join_enz"/>
</dbReference>
<organism evidence="6 7">
    <name type="scientific">Endozoicomonas montiporae CL-33</name>
    <dbReference type="NCBI Taxonomy" id="570277"/>
    <lineage>
        <taxon>Bacteria</taxon>
        <taxon>Pseudomonadati</taxon>
        <taxon>Pseudomonadota</taxon>
        <taxon>Gammaproteobacteria</taxon>
        <taxon>Oceanospirillales</taxon>
        <taxon>Endozoicomonadaceae</taxon>
        <taxon>Endozoicomonas</taxon>
    </lineage>
</organism>
<name>A0A142BHJ9_9GAMM</name>
<keyword evidence="3" id="KW-0238">DNA-binding</keyword>
<comment type="similarity">
    <text evidence="1">Belongs to the 'phage' integrase family.</text>
</comment>
<feature type="domain" description="Tyr recombinase" evidence="5">
    <location>
        <begin position="213"/>
        <end position="401"/>
    </location>
</feature>
<evidence type="ECO:0000256" key="3">
    <source>
        <dbReference type="ARBA" id="ARBA00023125"/>
    </source>
</evidence>
<evidence type="ECO:0000256" key="1">
    <source>
        <dbReference type="ARBA" id="ARBA00008857"/>
    </source>
</evidence>
<keyword evidence="2" id="KW-0229">DNA integration</keyword>
<dbReference type="PANTHER" id="PTHR30629">
    <property type="entry name" value="PROPHAGE INTEGRASE"/>
    <property type="match status" value="1"/>
</dbReference>
<dbReference type="AlphaFoldDB" id="A0A142BHJ9"/>
<evidence type="ECO:0000256" key="2">
    <source>
        <dbReference type="ARBA" id="ARBA00022908"/>
    </source>
</evidence>
<dbReference type="InterPro" id="IPR004107">
    <property type="entry name" value="Integrase_SAM-like_N"/>
</dbReference>
<accession>A0A142BHJ9</accession>
<dbReference type="PANTHER" id="PTHR30629:SF2">
    <property type="entry name" value="PROPHAGE INTEGRASE INTS-RELATED"/>
    <property type="match status" value="1"/>
</dbReference>
<dbReference type="Pfam" id="PF14659">
    <property type="entry name" value="Phage_int_SAM_3"/>
    <property type="match status" value="1"/>
</dbReference>
<dbReference type="Proteomes" id="UP000071065">
    <property type="component" value="Chromosome"/>
</dbReference>